<dbReference type="Gene3D" id="3.90.76.10">
    <property type="entry name" value="Dipeptide-binding Protein, Domain 1"/>
    <property type="match status" value="1"/>
</dbReference>
<dbReference type="InterPro" id="IPR023765">
    <property type="entry name" value="SBP_5_CS"/>
</dbReference>
<keyword evidence="5" id="KW-0653">Protein transport</keyword>
<dbReference type="AlphaFoldDB" id="A0A0N0CTA5"/>
<name>A0A0N0CTA5_9LACO</name>
<comment type="similarity">
    <text evidence="2">Belongs to the bacterial solute-binding protein 5 family.</text>
</comment>
<feature type="signal peptide" evidence="6">
    <location>
        <begin position="1"/>
        <end position="20"/>
    </location>
</feature>
<sequence>MKKNKMIIGSTMIMMAIGLAACGKSNSASETSNNGTTKPINWMASAEITTLDPSKIVDAETSNTALNAEQGLLTYGDKGKLDFGIAKSYDVSKDGKTYTFHLRDNAKWSDGSKVTANDFVYGVQRTVNPKTAAQNTYDFDHIVNYEAVSKGQMSYKKLGVSAPNDETVVFKLSNPQPYFKYLVAGTDFLPQKQSFVESKGSKYGTNSENQIYDGPFKVTGWTGTNDTWMLEKNDNYWDAKSTKLEKIKINVEKDANTAYNEYQSGQLDEMMLADKEQVKHYKGTPEFHQLASARNNYLEFNEDRVPAFKNVNIRKALSMVVNRDQFVNDVMGDGSFPAKGLVSTGIMSRNGVDFADAAYVKDAATYNKKKALYYWNKGMKEIGKKSLTFNILFDDTSEGKSITEFLQSSAFGQLPGLKVTATNIPTKARLSRQIAYDYDATVTGWSTTYPDPISFLQLLTSTYPYNFARWKNAEYDKYVNAAATTDANNSAKRWDDMVKAEKILMNDQGAVPFYQSSQPQVVKTNIKNVTHSATGLEWNFSKAYVEK</sequence>
<dbReference type="CDD" id="cd08504">
    <property type="entry name" value="PBP2_OppA"/>
    <property type="match status" value="1"/>
</dbReference>
<evidence type="ECO:0000313" key="8">
    <source>
        <dbReference type="EMBL" id="KOY77649.1"/>
    </source>
</evidence>
<organism evidence="8 9">
    <name type="scientific">Apilactobacillus kunkeei</name>
    <dbReference type="NCBI Taxonomy" id="148814"/>
    <lineage>
        <taxon>Bacteria</taxon>
        <taxon>Bacillati</taxon>
        <taxon>Bacillota</taxon>
        <taxon>Bacilli</taxon>
        <taxon>Lactobacillales</taxon>
        <taxon>Lactobacillaceae</taxon>
        <taxon>Apilactobacillus</taxon>
    </lineage>
</organism>
<dbReference type="PIRSF" id="PIRSF002741">
    <property type="entry name" value="MppA"/>
    <property type="match status" value="1"/>
</dbReference>
<comment type="caution">
    <text evidence="8">The sequence shown here is derived from an EMBL/GenBank/DDBJ whole genome shotgun (WGS) entry which is preliminary data.</text>
</comment>
<feature type="chain" id="PRO_5039691731" evidence="6">
    <location>
        <begin position="21"/>
        <end position="547"/>
    </location>
</feature>
<evidence type="ECO:0000259" key="7">
    <source>
        <dbReference type="Pfam" id="PF00496"/>
    </source>
</evidence>
<evidence type="ECO:0000256" key="1">
    <source>
        <dbReference type="ARBA" id="ARBA00004193"/>
    </source>
</evidence>
<dbReference type="InterPro" id="IPR000914">
    <property type="entry name" value="SBP_5_dom"/>
</dbReference>
<dbReference type="Proteomes" id="UP000037778">
    <property type="component" value="Unassembled WGS sequence"/>
</dbReference>
<evidence type="ECO:0000256" key="3">
    <source>
        <dbReference type="ARBA" id="ARBA00022448"/>
    </source>
</evidence>
<dbReference type="PANTHER" id="PTHR30290:SF10">
    <property type="entry name" value="PERIPLASMIC OLIGOPEPTIDE-BINDING PROTEIN-RELATED"/>
    <property type="match status" value="1"/>
</dbReference>
<dbReference type="Gene3D" id="3.40.190.10">
    <property type="entry name" value="Periplasmic binding protein-like II"/>
    <property type="match status" value="1"/>
</dbReference>
<dbReference type="Gene3D" id="3.10.105.10">
    <property type="entry name" value="Dipeptide-binding Protein, Domain 3"/>
    <property type="match status" value="1"/>
</dbReference>
<evidence type="ECO:0000256" key="2">
    <source>
        <dbReference type="ARBA" id="ARBA00005695"/>
    </source>
</evidence>
<dbReference type="PROSITE" id="PS51257">
    <property type="entry name" value="PROKAR_LIPOPROTEIN"/>
    <property type="match status" value="1"/>
</dbReference>
<dbReference type="GO" id="GO:0042597">
    <property type="term" value="C:periplasmic space"/>
    <property type="evidence" value="ECO:0007669"/>
    <property type="project" value="UniProtKB-ARBA"/>
</dbReference>
<dbReference type="PATRIC" id="fig|148814.8.peg.19"/>
<gene>
    <name evidence="8" type="ORF">RZ71_04820</name>
</gene>
<comment type="subcellular location">
    <subcellularLocation>
        <location evidence="1">Cell membrane</location>
        <topology evidence="1">Lipid-anchor</topology>
    </subcellularLocation>
</comment>
<reference evidence="8 9" key="1">
    <citation type="journal article" date="2015" name="Genome Biol. Evol.">
        <title>Functionally Structured Genomes in Lactobacillus kunkeei Colonizing the Honey Crop and Food Products of Honeybees and Stingless Bees.</title>
        <authorList>
            <person name="Tamarit D."/>
            <person name="Ellegaard K.M."/>
            <person name="Wikander J."/>
            <person name="Olofsson T."/>
            <person name="Vasquez A."/>
            <person name="Andersson S.G."/>
        </authorList>
    </citation>
    <scope>NUCLEOTIDE SEQUENCE [LARGE SCALE GENOMIC DNA]</scope>
    <source>
        <strain evidence="8 9">LAko</strain>
    </source>
</reference>
<keyword evidence="5" id="KW-0571">Peptide transport</keyword>
<keyword evidence="3" id="KW-0813">Transport</keyword>
<evidence type="ECO:0000313" key="9">
    <source>
        <dbReference type="Proteomes" id="UP000037778"/>
    </source>
</evidence>
<evidence type="ECO:0000256" key="4">
    <source>
        <dbReference type="ARBA" id="ARBA00022729"/>
    </source>
</evidence>
<dbReference type="PROSITE" id="PS01040">
    <property type="entry name" value="SBP_BACTERIAL_5"/>
    <property type="match status" value="1"/>
</dbReference>
<proteinExistence type="inferred from homology"/>
<dbReference type="FunFam" id="3.90.76.10:FF:000001">
    <property type="entry name" value="Oligopeptide ABC transporter substrate-binding protein"/>
    <property type="match status" value="1"/>
</dbReference>
<accession>A0A0N0CTA5</accession>
<dbReference type="InterPro" id="IPR030678">
    <property type="entry name" value="Peptide/Ni-bd"/>
</dbReference>
<dbReference type="SUPFAM" id="SSF53850">
    <property type="entry name" value="Periplasmic binding protein-like II"/>
    <property type="match status" value="1"/>
</dbReference>
<keyword evidence="9" id="KW-1185">Reference proteome</keyword>
<dbReference type="GO" id="GO:1904680">
    <property type="term" value="F:peptide transmembrane transporter activity"/>
    <property type="evidence" value="ECO:0007669"/>
    <property type="project" value="TreeGrafter"/>
</dbReference>
<dbReference type="GO" id="GO:0015833">
    <property type="term" value="P:peptide transport"/>
    <property type="evidence" value="ECO:0007669"/>
    <property type="project" value="UniProtKB-KW"/>
</dbReference>
<keyword evidence="4 6" id="KW-0732">Signal</keyword>
<dbReference type="GO" id="GO:0043190">
    <property type="term" value="C:ATP-binding cassette (ABC) transporter complex"/>
    <property type="evidence" value="ECO:0007669"/>
    <property type="project" value="InterPro"/>
</dbReference>
<protein>
    <submittedName>
        <fullName evidence="8">ABC transporter, substrate-binding protein, family 5</fullName>
    </submittedName>
</protein>
<evidence type="ECO:0000256" key="5">
    <source>
        <dbReference type="ARBA" id="ARBA00022856"/>
    </source>
</evidence>
<feature type="domain" description="Solute-binding protein family 5" evidence="7">
    <location>
        <begin position="84"/>
        <end position="465"/>
    </location>
</feature>
<dbReference type="EMBL" id="JXCY01000001">
    <property type="protein sequence ID" value="KOY77649.1"/>
    <property type="molecule type" value="Genomic_DNA"/>
</dbReference>
<dbReference type="Pfam" id="PF00496">
    <property type="entry name" value="SBP_bac_5"/>
    <property type="match status" value="1"/>
</dbReference>
<dbReference type="PANTHER" id="PTHR30290">
    <property type="entry name" value="PERIPLASMIC BINDING COMPONENT OF ABC TRANSPORTER"/>
    <property type="match status" value="1"/>
</dbReference>
<dbReference type="InterPro" id="IPR039424">
    <property type="entry name" value="SBP_5"/>
</dbReference>
<evidence type="ECO:0000256" key="6">
    <source>
        <dbReference type="SAM" id="SignalP"/>
    </source>
</evidence>
<dbReference type="RefSeq" id="WP_053791252.1">
    <property type="nucleotide sequence ID" value="NZ_JXCY01000001.1"/>
</dbReference>